<reference evidence="3" key="1">
    <citation type="submission" date="2013-01" db="EMBL/GenBank/DDBJ databases">
        <title>Draft Genome Sequence of a Mulberry Tree, Morus notabilis C.K. Schneid.</title>
        <authorList>
            <person name="He N."/>
            <person name="Zhao S."/>
        </authorList>
    </citation>
    <scope>NUCLEOTIDE SEQUENCE</scope>
</reference>
<organism evidence="2 3">
    <name type="scientific">Morus notabilis</name>
    <dbReference type="NCBI Taxonomy" id="981085"/>
    <lineage>
        <taxon>Eukaryota</taxon>
        <taxon>Viridiplantae</taxon>
        <taxon>Streptophyta</taxon>
        <taxon>Embryophyta</taxon>
        <taxon>Tracheophyta</taxon>
        <taxon>Spermatophyta</taxon>
        <taxon>Magnoliopsida</taxon>
        <taxon>eudicotyledons</taxon>
        <taxon>Gunneridae</taxon>
        <taxon>Pentapetalae</taxon>
        <taxon>rosids</taxon>
        <taxon>fabids</taxon>
        <taxon>Rosales</taxon>
        <taxon>Moraceae</taxon>
        <taxon>Moreae</taxon>
        <taxon>Morus</taxon>
    </lineage>
</organism>
<keyword evidence="1" id="KW-0472">Membrane</keyword>
<evidence type="ECO:0000313" key="2">
    <source>
        <dbReference type="EMBL" id="EXB67420.1"/>
    </source>
</evidence>
<dbReference type="AlphaFoldDB" id="W9RC86"/>
<proteinExistence type="predicted"/>
<feature type="transmembrane region" description="Helical" evidence="1">
    <location>
        <begin position="43"/>
        <end position="63"/>
    </location>
</feature>
<keyword evidence="1" id="KW-0812">Transmembrane</keyword>
<gene>
    <name evidence="2" type="ORF">L484_009499</name>
</gene>
<keyword evidence="3" id="KW-1185">Reference proteome</keyword>
<keyword evidence="1" id="KW-1133">Transmembrane helix</keyword>
<name>W9RC86_9ROSA</name>
<sequence length="143" mass="16179">MKMNMMVQVKRSVYIRIIKTICSIIHGCTTCGGHVCKDWVGLIALEVAMLALKILLHVDRALVRRRPMMRRHGFGEEKQPRWLVTLGRITSPLRLGEQSQKLLLLPHLLCSLQLPKPLLKQGNGGMMSSAVTTFCGHYSMKEK</sequence>
<evidence type="ECO:0000256" key="1">
    <source>
        <dbReference type="SAM" id="Phobius"/>
    </source>
</evidence>
<accession>W9RC86</accession>
<dbReference type="EMBL" id="KE344564">
    <property type="protein sequence ID" value="EXB67420.1"/>
    <property type="molecule type" value="Genomic_DNA"/>
</dbReference>
<dbReference type="Proteomes" id="UP000030645">
    <property type="component" value="Unassembled WGS sequence"/>
</dbReference>
<evidence type="ECO:0000313" key="3">
    <source>
        <dbReference type="Proteomes" id="UP000030645"/>
    </source>
</evidence>
<protein>
    <submittedName>
        <fullName evidence="2">Uncharacterized protein</fullName>
    </submittedName>
</protein>